<dbReference type="SUPFAM" id="SSF53137">
    <property type="entry name" value="Translational machinery components"/>
    <property type="match status" value="1"/>
</dbReference>
<evidence type="ECO:0000313" key="1">
    <source>
        <dbReference type="EMBL" id="TDG35195.1"/>
    </source>
</evidence>
<proteinExistence type="predicted"/>
<comment type="caution">
    <text evidence="1">The sequence shown here is derived from an EMBL/GenBank/DDBJ whole genome shotgun (WGS) entry which is preliminary data.</text>
</comment>
<dbReference type="RefSeq" id="WP_133263521.1">
    <property type="nucleotide sequence ID" value="NZ_SJCY01000012.1"/>
</dbReference>
<accession>A0A4R5MJ46</accession>
<organism evidence="1 2">
    <name type="scientific">Pedobacter changchengzhani</name>
    <dbReference type="NCBI Taxonomy" id="2529274"/>
    <lineage>
        <taxon>Bacteria</taxon>
        <taxon>Pseudomonadati</taxon>
        <taxon>Bacteroidota</taxon>
        <taxon>Sphingobacteriia</taxon>
        <taxon>Sphingobacteriales</taxon>
        <taxon>Sphingobacteriaceae</taxon>
        <taxon>Pedobacter</taxon>
    </lineage>
</organism>
<sequence length="125" mass="14059">MSQNNKKQFGVWMDSHNATIVGKKDVDNGEFIVIGHAKNPGADNNSSENAANNQEITLTHKFFREICSNMPNVDEIHITGTGQIQEQFMKFLAETAQYKNAVSSESTSNKMSDEHLIAFIEKYFN</sequence>
<gene>
    <name evidence="1" type="ORF">EZJ43_14955</name>
</gene>
<protein>
    <submittedName>
        <fullName evidence="1">Uncharacterized protein</fullName>
    </submittedName>
</protein>
<dbReference type="OrthoDB" id="1122364at2"/>
<dbReference type="AlphaFoldDB" id="A0A4R5MJ46"/>
<dbReference type="Proteomes" id="UP000295668">
    <property type="component" value="Unassembled WGS sequence"/>
</dbReference>
<evidence type="ECO:0000313" key="2">
    <source>
        <dbReference type="Proteomes" id="UP000295668"/>
    </source>
</evidence>
<reference evidence="1 2" key="1">
    <citation type="submission" date="2019-02" db="EMBL/GenBank/DDBJ databases">
        <title>Pedobacter sp. nov., a novel speices isolated from soil of pinguins habitat in Antarcitica.</title>
        <authorList>
            <person name="He R.-H."/>
        </authorList>
    </citation>
    <scope>NUCLEOTIDE SEQUENCE [LARGE SCALE GENOMIC DNA]</scope>
    <source>
        <strain evidence="1 2">E01020</strain>
    </source>
</reference>
<keyword evidence="2" id="KW-1185">Reference proteome</keyword>
<dbReference type="EMBL" id="SJCY01000012">
    <property type="protein sequence ID" value="TDG35195.1"/>
    <property type="molecule type" value="Genomic_DNA"/>
</dbReference>
<name>A0A4R5MJ46_9SPHI</name>